<dbReference type="Pfam" id="PF01363">
    <property type="entry name" value="FYVE"/>
    <property type="match status" value="1"/>
</dbReference>
<evidence type="ECO:0000259" key="6">
    <source>
        <dbReference type="PROSITE" id="PS50178"/>
    </source>
</evidence>
<keyword evidence="1" id="KW-0479">Metal-binding</keyword>
<evidence type="ECO:0000313" key="8">
    <source>
        <dbReference type="Proteomes" id="UP001222932"/>
    </source>
</evidence>
<feature type="compositionally biased region" description="Low complexity" evidence="5">
    <location>
        <begin position="177"/>
        <end position="189"/>
    </location>
</feature>
<sequence>MAQPGASSAATQPRRAFGNQPRPNSTASASGLLAASAAEPQRARSSSAAAQSGAAVAAAQQWLSALAPRGEGRGREFISSTLSGVANVASTVGQELNVVIARGAHSRNDSLAGVNANARRLGRESASPAPLPTPLPLSDTLPDTRTLSPSPTAATFRRSNSIDGRPGHNRTGSFPLSTSPAPSAASTGSRRARGTPYKIGFQPSGVRRDRSIDFAGARKSNAAEREKEEGRLNRRWAKLVDLHFNPSTQTSPMARSGSSSFSLSSIVNARPQVHMDDVVDSLKPRQMWKGLKAAAGPGPEEARKRAEEQRIVKWEPDSEVRKCRICAAAFNLSTRKHHCRLCGRIVCSLPPTQPALLAVQQQLFSDDGELPPRTRRDKCSLLLVADWRTGRGEEVDEGFVGWMSLDQEKEPVAIRPSRHHRHRSGSILSDASSATTIDEPQRTIPLPQQPQEVQIKGVRVCRECWDIVSRKQKIADRTRITPFARLYAALRTLQAEITDLLPSFEEDLAALQCASEDTDPSIALLNTHKTLLDLLGQYDILAKRVSASPCVPGGSQAAVQRALARSAAEFLARAAVTVQELPRLQRRAAAARARTMVVVEQHLPDVLRAEGIREDAAEDVARALQPLLEQQAQLESFIAEANAQRKYDDSRSLAAALGEIEIEIAQLTASALGA</sequence>
<evidence type="ECO:0000256" key="1">
    <source>
        <dbReference type="ARBA" id="ARBA00022723"/>
    </source>
</evidence>
<feature type="region of interest" description="Disordered" evidence="5">
    <location>
        <begin position="1"/>
        <end position="52"/>
    </location>
</feature>
<keyword evidence="3" id="KW-0862">Zinc</keyword>
<dbReference type="Pfam" id="PF11464">
    <property type="entry name" value="Rbsn"/>
    <property type="match status" value="1"/>
</dbReference>
<organism evidence="7 8">
    <name type="scientific">Cutaneotrichosporon spelunceum</name>
    <dbReference type="NCBI Taxonomy" id="1672016"/>
    <lineage>
        <taxon>Eukaryota</taxon>
        <taxon>Fungi</taxon>
        <taxon>Dikarya</taxon>
        <taxon>Basidiomycota</taxon>
        <taxon>Agaricomycotina</taxon>
        <taxon>Tremellomycetes</taxon>
        <taxon>Trichosporonales</taxon>
        <taxon>Trichosporonaceae</taxon>
        <taxon>Cutaneotrichosporon</taxon>
    </lineage>
</organism>
<feature type="compositionally biased region" description="Low complexity" evidence="5">
    <location>
        <begin position="25"/>
        <end position="52"/>
    </location>
</feature>
<dbReference type="PROSITE" id="PS50178">
    <property type="entry name" value="ZF_FYVE"/>
    <property type="match status" value="1"/>
</dbReference>
<dbReference type="InterPro" id="IPR011011">
    <property type="entry name" value="Znf_FYVE_PHD"/>
</dbReference>
<evidence type="ECO:0000256" key="2">
    <source>
        <dbReference type="ARBA" id="ARBA00022771"/>
    </source>
</evidence>
<dbReference type="PANTHER" id="PTHR23164:SF30">
    <property type="entry name" value="EARLY ENDOSOME ANTIGEN 1"/>
    <property type="match status" value="1"/>
</dbReference>
<feature type="compositionally biased region" description="Polar residues" evidence="5">
    <location>
        <begin position="149"/>
        <end position="162"/>
    </location>
</feature>
<evidence type="ECO:0000256" key="3">
    <source>
        <dbReference type="ARBA" id="ARBA00022833"/>
    </source>
</evidence>
<protein>
    <recommendedName>
        <fullName evidence="6">FYVE-type domain-containing protein</fullName>
    </recommendedName>
</protein>
<gene>
    <name evidence="7" type="primary">PEP7</name>
    <name evidence="7" type="ORF">CspeluHIS016_0112720</name>
</gene>
<dbReference type="GO" id="GO:0008270">
    <property type="term" value="F:zinc ion binding"/>
    <property type="evidence" value="ECO:0007669"/>
    <property type="project" value="UniProtKB-KW"/>
</dbReference>
<reference evidence="7" key="1">
    <citation type="journal article" date="2023" name="BMC Genomics">
        <title>Chromosome-level genome assemblies of Cutaneotrichosporon spp. (Trichosporonales, Basidiomycota) reveal imbalanced evolution between nucleotide sequences and chromosome synteny.</title>
        <authorList>
            <person name="Kobayashi Y."/>
            <person name="Kayamori A."/>
            <person name="Aoki K."/>
            <person name="Shiwa Y."/>
            <person name="Matsutani M."/>
            <person name="Fujita N."/>
            <person name="Sugita T."/>
            <person name="Iwasaki W."/>
            <person name="Tanaka N."/>
            <person name="Takashima M."/>
        </authorList>
    </citation>
    <scope>NUCLEOTIDE SEQUENCE</scope>
    <source>
        <strain evidence="7">HIS016</strain>
    </source>
</reference>
<dbReference type="SMART" id="SM00064">
    <property type="entry name" value="FYVE"/>
    <property type="match status" value="1"/>
</dbReference>
<dbReference type="SUPFAM" id="SSF57903">
    <property type="entry name" value="FYVE/PHD zinc finger"/>
    <property type="match status" value="1"/>
</dbReference>
<dbReference type="AlphaFoldDB" id="A0AAD3TPM4"/>
<dbReference type="InterPro" id="IPR000306">
    <property type="entry name" value="Znf_FYVE"/>
</dbReference>
<reference evidence="7" key="2">
    <citation type="submission" date="2023-06" db="EMBL/GenBank/DDBJ databases">
        <authorList>
            <person name="Kobayashi Y."/>
            <person name="Kayamori A."/>
            <person name="Aoki K."/>
            <person name="Shiwa Y."/>
            <person name="Fujita N."/>
            <person name="Sugita T."/>
            <person name="Iwasaki W."/>
            <person name="Tanaka N."/>
            <person name="Takashima M."/>
        </authorList>
    </citation>
    <scope>NUCLEOTIDE SEQUENCE</scope>
    <source>
        <strain evidence="7">HIS016</strain>
    </source>
</reference>
<dbReference type="EMBL" id="BTCM01000001">
    <property type="protein sequence ID" value="GMK54686.1"/>
    <property type="molecule type" value="Genomic_DNA"/>
</dbReference>
<feature type="domain" description="FYVE-type" evidence="6">
    <location>
        <begin position="317"/>
        <end position="348"/>
    </location>
</feature>
<dbReference type="CDD" id="cd15737">
    <property type="entry name" value="FYVE2_Vac1p_like"/>
    <property type="match status" value="1"/>
</dbReference>
<dbReference type="Gene3D" id="3.30.40.10">
    <property type="entry name" value="Zinc/RING finger domain, C3HC4 (zinc finger)"/>
    <property type="match status" value="1"/>
</dbReference>
<feature type="compositionally biased region" description="Low complexity" evidence="5">
    <location>
        <begin position="136"/>
        <end position="148"/>
    </location>
</feature>
<comment type="caution">
    <text evidence="7">The sequence shown here is derived from an EMBL/GenBank/DDBJ whole genome shotgun (WGS) entry which is preliminary data.</text>
</comment>
<dbReference type="InterPro" id="IPR013083">
    <property type="entry name" value="Znf_RING/FYVE/PHD"/>
</dbReference>
<dbReference type="InterPro" id="IPR017455">
    <property type="entry name" value="Znf_FYVE-rel"/>
</dbReference>
<evidence type="ECO:0000256" key="4">
    <source>
        <dbReference type="PROSITE-ProRule" id="PRU00091"/>
    </source>
</evidence>
<dbReference type="InterPro" id="IPR036531">
    <property type="entry name" value="Rbsn_Rab-bd_sf"/>
</dbReference>
<name>A0AAD3TPM4_9TREE</name>
<accession>A0AAD3TPM4</accession>
<dbReference type="InterPro" id="IPR021565">
    <property type="entry name" value="Rbsn_Rab-bd"/>
</dbReference>
<evidence type="ECO:0000313" key="7">
    <source>
        <dbReference type="EMBL" id="GMK54686.1"/>
    </source>
</evidence>
<feature type="region of interest" description="Disordered" evidence="5">
    <location>
        <begin position="119"/>
        <end position="204"/>
    </location>
</feature>
<feature type="compositionally biased region" description="Polar residues" evidence="5">
    <location>
        <begin position="1"/>
        <end position="11"/>
    </location>
</feature>
<dbReference type="SUPFAM" id="SSF140125">
    <property type="entry name" value="Rabenosyn-5 Rab-binding domain-like"/>
    <property type="match status" value="1"/>
</dbReference>
<proteinExistence type="predicted"/>
<evidence type="ECO:0000256" key="5">
    <source>
        <dbReference type="SAM" id="MobiDB-lite"/>
    </source>
</evidence>
<dbReference type="Proteomes" id="UP001222932">
    <property type="component" value="Unassembled WGS sequence"/>
</dbReference>
<keyword evidence="8" id="KW-1185">Reference proteome</keyword>
<keyword evidence="2 4" id="KW-0863">Zinc-finger</keyword>
<dbReference type="PANTHER" id="PTHR23164">
    <property type="entry name" value="EARLY ENDOSOME ANTIGEN 1"/>
    <property type="match status" value="1"/>
</dbReference>